<dbReference type="Proteomes" id="UP000324222">
    <property type="component" value="Unassembled WGS sequence"/>
</dbReference>
<accession>A0A5B7IY81</accession>
<keyword evidence="3" id="KW-1185">Reference proteome</keyword>
<dbReference type="EMBL" id="VSRR010067557">
    <property type="protein sequence ID" value="MPC85174.1"/>
    <property type="molecule type" value="Genomic_DNA"/>
</dbReference>
<name>A0A5B7IY81_PORTR</name>
<proteinExistence type="predicted"/>
<feature type="region of interest" description="Disordered" evidence="1">
    <location>
        <begin position="46"/>
        <end position="81"/>
    </location>
</feature>
<protein>
    <submittedName>
        <fullName evidence="2">Uncharacterized protein</fullName>
    </submittedName>
</protein>
<comment type="caution">
    <text evidence="2">The sequence shown here is derived from an EMBL/GenBank/DDBJ whole genome shotgun (WGS) entry which is preliminary data.</text>
</comment>
<dbReference type="OrthoDB" id="6372126at2759"/>
<evidence type="ECO:0000256" key="1">
    <source>
        <dbReference type="SAM" id="MobiDB-lite"/>
    </source>
</evidence>
<feature type="compositionally biased region" description="Basic residues" evidence="1">
    <location>
        <begin position="72"/>
        <end position="81"/>
    </location>
</feature>
<organism evidence="2 3">
    <name type="scientific">Portunus trituberculatus</name>
    <name type="common">Swimming crab</name>
    <name type="synonym">Neptunus trituberculatus</name>
    <dbReference type="NCBI Taxonomy" id="210409"/>
    <lineage>
        <taxon>Eukaryota</taxon>
        <taxon>Metazoa</taxon>
        <taxon>Ecdysozoa</taxon>
        <taxon>Arthropoda</taxon>
        <taxon>Crustacea</taxon>
        <taxon>Multicrustacea</taxon>
        <taxon>Malacostraca</taxon>
        <taxon>Eumalacostraca</taxon>
        <taxon>Eucarida</taxon>
        <taxon>Decapoda</taxon>
        <taxon>Pleocyemata</taxon>
        <taxon>Brachyura</taxon>
        <taxon>Eubrachyura</taxon>
        <taxon>Portunoidea</taxon>
        <taxon>Portunidae</taxon>
        <taxon>Portuninae</taxon>
        <taxon>Portunus</taxon>
    </lineage>
</organism>
<gene>
    <name evidence="2" type="ORF">E2C01_079937</name>
</gene>
<evidence type="ECO:0000313" key="3">
    <source>
        <dbReference type="Proteomes" id="UP000324222"/>
    </source>
</evidence>
<reference evidence="2 3" key="1">
    <citation type="submission" date="2019-05" db="EMBL/GenBank/DDBJ databases">
        <title>Another draft genome of Portunus trituberculatus and its Hox gene families provides insights of decapod evolution.</title>
        <authorList>
            <person name="Jeong J.-H."/>
            <person name="Song I."/>
            <person name="Kim S."/>
            <person name="Choi T."/>
            <person name="Kim D."/>
            <person name="Ryu S."/>
            <person name="Kim W."/>
        </authorList>
    </citation>
    <scope>NUCLEOTIDE SEQUENCE [LARGE SCALE GENOMIC DNA]</scope>
    <source>
        <tissue evidence="2">Muscle</tissue>
    </source>
</reference>
<evidence type="ECO:0000313" key="2">
    <source>
        <dbReference type="EMBL" id="MPC85174.1"/>
    </source>
</evidence>
<dbReference type="AlphaFoldDB" id="A0A5B7IY81"/>
<feature type="compositionally biased region" description="Low complexity" evidence="1">
    <location>
        <begin position="50"/>
        <end position="61"/>
    </location>
</feature>
<sequence>MATVLAQNGYSIATPLSQEMDIVQKWSPKHHSSELGKKGNYELLTFPNMHHSSSSSGSAGAKTYRHGAQVKPPRRPYKSIS</sequence>